<dbReference type="InterPro" id="IPR036249">
    <property type="entry name" value="Thioredoxin-like_sf"/>
</dbReference>
<protein>
    <recommendedName>
        <fullName evidence="3">Thioredoxin</fullName>
    </recommendedName>
</protein>
<dbReference type="Pfam" id="PF14595">
    <property type="entry name" value="Thioredoxin_9"/>
    <property type="match status" value="1"/>
</dbReference>
<keyword evidence="2" id="KW-1185">Reference proteome</keyword>
<evidence type="ECO:0000313" key="2">
    <source>
        <dbReference type="Proteomes" id="UP000007364"/>
    </source>
</evidence>
<evidence type="ECO:0008006" key="3">
    <source>
        <dbReference type="Google" id="ProtNLM"/>
    </source>
</evidence>
<gene>
    <name evidence="1" type="ORF">I215_07127</name>
</gene>
<dbReference type="OrthoDB" id="6120799at2"/>
<accession>K2QL61</accession>
<dbReference type="EMBL" id="AMSG01000007">
    <property type="protein sequence ID" value="EKF55462.1"/>
    <property type="molecule type" value="Genomic_DNA"/>
</dbReference>
<name>K2QL61_9FLAO</name>
<dbReference type="Proteomes" id="UP000007364">
    <property type="component" value="Unassembled WGS sequence"/>
</dbReference>
<dbReference type="STRING" id="555500.I215_07127"/>
<dbReference type="RefSeq" id="WP_008991287.1">
    <property type="nucleotide sequence ID" value="NZ_AMSG01000007.1"/>
</dbReference>
<sequence length="203" mass="23180">MEVIVDNLIEKALESAVSYKEYRADLDSLVESVKSGNPDQNDEYLEYRLLNQQRMKRLDKSFKLSESVLAKLKEVESPVIWLVLIENWCGDGAQSLPVLNRMAEASPNISLKIVLRDQHLPLMDQFLTDGGRSIPKLIMLDEITGNIQDTWGPRPTKATAMFNAQKLKFGKITPEFRTELQRWYTKDKGLNVVSDILKILALE</sequence>
<dbReference type="Gene3D" id="3.40.30.10">
    <property type="entry name" value="Glutaredoxin"/>
    <property type="match status" value="1"/>
</dbReference>
<evidence type="ECO:0000313" key="1">
    <source>
        <dbReference type="EMBL" id="EKF55462.1"/>
    </source>
</evidence>
<proteinExistence type="predicted"/>
<dbReference type="eggNOG" id="COG0526">
    <property type="taxonomic scope" value="Bacteria"/>
</dbReference>
<reference evidence="1 2" key="1">
    <citation type="journal article" date="2012" name="J. Bacteriol.">
        <title>Genome Sequence of Galbibacter marinum Type Strain ck-I2-15.</title>
        <authorList>
            <person name="Lai Q."/>
            <person name="Li C."/>
            <person name="Shao Z."/>
        </authorList>
    </citation>
    <scope>NUCLEOTIDE SEQUENCE [LARGE SCALE GENOMIC DNA]</scope>
    <source>
        <strain evidence="2">ck-I2-15</strain>
    </source>
</reference>
<dbReference type="AlphaFoldDB" id="K2QL61"/>
<comment type="caution">
    <text evidence="1">The sequence shown here is derived from an EMBL/GenBank/DDBJ whole genome shotgun (WGS) entry which is preliminary data.</text>
</comment>
<organism evidence="1 2">
    <name type="scientific">Galbibacter marinus</name>
    <dbReference type="NCBI Taxonomy" id="555500"/>
    <lineage>
        <taxon>Bacteria</taxon>
        <taxon>Pseudomonadati</taxon>
        <taxon>Bacteroidota</taxon>
        <taxon>Flavobacteriia</taxon>
        <taxon>Flavobacteriales</taxon>
        <taxon>Flavobacteriaceae</taxon>
        <taxon>Galbibacter</taxon>
    </lineage>
</organism>
<dbReference type="SUPFAM" id="SSF52833">
    <property type="entry name" value="Thioredoxin-like"/>
    <property type="match status" value="1"/>
</dbReference>